<dbReference type="InterPro" id="IPR041459">
    <property type="entry name" value="MPTase-PolyVal"/>
</dbReference>
<evidence type="ECO:0000313" key="3">
    <source>
        <dbReference type="EMBL" id="GBH32908.1"/>
    </source>
</evidence>
<evidence type="ECO:0000259" key="1">
    <source>
        <dbReference type="Pfam" id="PF08401"/>
    </source>
</evidence>
<evidence type="ECO:0008006" key="5">
    <source>
        <dbReference type="Google" id="ProtNLM"/>
    </source>
</evidence>
<gene>
    <name evidence="3" type="ORF">MBESOW_P4138</name>
</gene>
<comment type="caution">
    <text evidence="3">The sequence shown here is derived from an EMBL/GenBank/DDBJ whole genome shotgun (WGS) entry which is preliminary data.</text>
</comment>
<name>A0A401J8L1_SPHXE</name>
<dbReference type="GO" id="GO:0003697">
    <property type="term" value="F:single-stranded DNA binding"/>
    <property type="evidence" value="ECO:0007669"/>
    <property type="project" value="InterPro"/>
</dbReference>
<dbReference type="Pfam" id="PF08401">
    <property type="entry name" value="ArdcN"/>
    <property type="match status" value="1"/>
</dbReference>
<evidence type="ECO:0000313" key="4">
    <source>
        <dbReference type="Proteomes" id="UP000290975"/>
    </source>
</evidence>
<reference evidence="3 4" key="1">
    <citation type="submission" date="2014-12" db="EMBL/GenBank/DDBJ databases">
        <title>Whole genome sequencing of Sphingobium xenophagum OW59.</title>
        <authorList>
            <person name="Ohta Y."/>
            <person name="Nishi S."/>
            <person name="Hatada Y."/>
        </authorList>
    </citation>
    <scope>NUCLEOTIDE SEQUENCE [LARGE SCALE GENOMIC DNA]</scope>
    <source>
        <strain evidence="3 4">OW59</strain>
    </source>
</reference>
<protein>
    <recommendedName>
        <fullName evidence="5">Antirestriction protein ArdC</fullName>
    </recommendedName>
</protein>
<dbReference type="EMBL" id="BBQY01000050">
    <property type="protein sequence ID" value="GBH32908.1"/>
    <property type="molecule type" value="Genomic_DNA"/>
</dbReference>
<organism evidence="3 4">
    <name type="scientific">Sphingobium xenophagum</name>
    <dbReference type="NCBI Taxonomy" id="121428"/>
    <lineage>
        <taxon>Bacteria</taxon>
        <taxon>Pseudomonadati</taxon>
        <taxon>Pseudomonadota</taxon>
        <taxon>Alphaproteobacteria</taxon>
        <taxon>Sphingomonadales</taxon>
        <taxon>Sphingomonadaceae</taxon>
        <taxon>Sphingobium</taxon>
    </lineage>
</organism>
<dbReference type="InterPro" id="IPR013610">
    <property type="entry name" value="ArdC_N"/>
</dbReference>
<feature type="domain" description="Polyvalent protein metallopeptidase" evidence="2">
    <location>
        <begin position="157"/>
        <end position="237"/>
    </location>
</feature>
<feature type="domain" description="N-terminal" evidence="1">
    <location>
        <begin position="10"/>
        <end position="127"/>
    </location>
</feature>
<dbReference type="STRING" id="1192759.GCA_000277525_02460"/>
<dbReference type="AlphaFoldDB" id="A0A401J8L1"/>
<keyword evidence="4" id="KW-1185">Reference proteome</keyword>
<evidence type="ECO:0000259" key="2">
    <source>
        <dbReference type="Pfam" id="PF18818"/>
    </source>
</evidence>
<accession>A0A401J8L1</accession>
<sequence length="249" mass="28132">MPVSRRSSRDVAAEITDLIIRKLEEGVPPWSRPWRISGGGGRPLRHCGTPYTGINTLYLWALGDAMGYRSRFWMTYRQAEALGANVRRGETGAISVYYSSFKKLEEHPETGKEVERNIRFLRHYIVFNADQIDALPAYFYAPDEPQMPVAPSLRQAAIDAFFAGIPADVRHGGNQAYFTPTFDYIQMPNRTSFRSMDLYASTRCHETVHWSGHADRLARTFGKRFGDKAYAFEELVALSGQSAPPATLQ</sequence>
<dbReference type="Proteomes" id="UP000290975">
    <property type="component" value="Unassembled WGS sequence"/>
</dbReference>
<dbReference type="Pfam" id="PF18818">
    <property type="entry name" value="MPTase-PolyVal"/>
    <property type="match status" value="1"/>
</dbReference>
<proteinExistence type="predicted"/>